<evidence type="ECO:0000256" key="3">
    <source>
        <dbReference type="SAM" id="MobiDB-lite"/>
    </source>
</evidence>
<feature type="region of interest" description="Disordered" evidence="3">
    <location>
        <begin position="1535"/>
        <end position="1572"/>
    </location>
</feature>
<feature type="compositionally biased region" description="Low complexity" evidence="3">
    <location>
        <begin position="1678"/>
        <end position="1687"/>
    </location>
</feature>
<organism evidence="4 5">
    <name type="scientific">Pleurodeles waltl</name>
    <name type="common">Iberian ribbed newt</name>
    <dbReference type="NCBI Taxonomy" id="8319"/>
    <lineage>
        <taxon>Eukaryota</taxon>
        <taxon>Metazoa</taxon>
        <taxon>Chordata</taxon>
        <taxon>Craniata</taxon>
        <taxon>Vertebrata</taxon>
        <taxon>Euteleostomi</taxon>
        <taxon>Amphibia</taxon>
        <taxon>Batrachia</taxon>
        <taxon>Caudata</taxon>
        <taxon>Salamandroidea</taxon>
        <taxon>Salamandridae</taxon>
        <taxon>Pleurodelinae</taxon>
        <taxon>Pleurodeles</taxon>
    </lineage>
</organism>
<dbReference type="PANTHER" id="PTHR23348">
    <property type="entry name" value="PERIAXIN/AHNAK"/>
    <property type="match status" value="1"/>
</dbReference>
<dbReference type="GO" id="GO:0005634">
    <property type="term" value="C:nucleus"/>
    <property type="evidence" value="ECO:0007669"/>
    <property type="project" value="UniProtKB-SubCell"/>
</dbReference>
<proteinExistence type="predicted"/>
<accession>A0AAV7MY28</accession>
<keyword evidence="5" id="KW-1185">Reference proteome</keyword>
<name>A0AAV7MY28_PLEWA</name>
<evidence type="ECO:0000256" key="2">
    <source>
        <dbReference type="ARBA" id="ARBA00023242"/>
    </source>
</evidence>
<feature type="compositionally biased region" description="Low complexity" evidence="3">
    <location>
        <begin position="1538"/>
        <end position="1554"/>
    </location>
</feature>
<feature type="compositionally biased region" description="Polar residues" evidence="3">
    <location>
        <begin position="1693"/>
        <end position="1702"/>
    </location>
</feature>
<dbReference type="Proteomes" id="UP001066276">
    <property type="component" value="Chromosome 9"/>
</dbReference>
<dbReference type="EMBL" id="JANPWB010000013">
    <property type="protein sequence ID" value="KAJ1108676.1"/>
    <property type="molecule type" value="Genomic_DNA"/>
</dbReference>
<reference evidence="4" key="1">
    <citation type="journal article" date="2022" name="bioRxiv">
        <title>Sequencing and chromosome-scale assembly of the giantPleurodeles waltlgenome.</title>
        <authorList>
            <person name="Brown T."/>
            <person name="Elewa A."/>
            <person name="Iarovenko S."/>
            <person name="Subramanian E."/>
            <person name="Araus A.J."/>
            <person name="Petzold A."/>
            <person name="Susuki M."/>
            <person name="Suzuki K.-i.T."/>
            <person name="Hayashi T."/>
            <person name="Toyoda A."/>
            <person name="Oliveira C."/>
            <person name="Osipova E."/>
            <person name="Leigh N.D."/>
            <person name="Simon A."/>
            <person name="Yun M.H."/>
        </authorList>
    </citation>
    <scope>NUCLEOTIDE SEQUENCE</scope>
    <source>
        <strain evidence="4">20211129_DDA</strain>
        <tissue evidence="4">Liver</tissue>
    </source>
</reference>
<dbReference type="InterPro" id="IPR052082">
    <property type="entry name" value="Myelin_sheath_structural"/>
</dbReference>
<gene>
    <name evidence="4" type="ORF">NDU88_006049</name>
</gene>
<keyword evidence="2" id="KW-0539">Nucleus</keyword>
<dbReference type="GO" id="GO:0043484">
    <property type="term" value="P:regulation of RNA splicing"/>
    <property type="evidence" value="ECO:0007669"/>
    <property type="project" value="TreeGrafter"/>
</dbReference>
<sequence>ELNLKGQKVKGDADVSCPTLEGDLKVPKVDIKSPELEVSMPDLDVDRTGAKTKLKIPKFNLPKFKISGLKSEEPELAVKLPKGDIDLAGPKVDIEGPGIDISVPKLKGDLKGPKVDIKGPKIDVTAPDINIDGPDGKLKGPKFKLPSTHAPKVSVPDFDLNLKGPSWKGGDVDISGPKLEGELKGPNVEIKAPEIDISVPDIDGPDGKVKDPKVQMPSIHVPKISVPDFDINLKGHKCKGNVDISGPKLEGDLKGPKVVMKNSEFEVHVPDIEGPDGKVKGPKFKLPSIPVPKVSVPDVDLNLKGPDWKGGDVDIAGPKLEGDLKGPNFNIKGPAIDISAPDIEGLDGKVKGPKLKMPPVQMPNVSVPDFDLKLKGPHWKGGDVDISGPKLEGNLKGPALDIKVPEVDLEAPDIGIEGPETKGKFKIPKFRIPKFDISHPKMDGSDIDVRLPKGDLDISGPKVDIDVPDIDFECPEGKMKGFNINMPSMHMPGIDVNLKSPKYKGDVDISGPKLEGDLTGPKVDIKGPKIDVSTPVMDIEGPDGKVKGSKFTMPSFNMPKVSMPDFDMNLKGPNWKGGDVDISGPNLKGDFKGPTVDTKLPKVELNITSPKLDVDASGIDIEGPEGNVKLPKFKMPSMDVNLSKMSMPDIDLKGPSLKGGVDISGPNIESPDVKLSDVNFETPDMDIKGPEGEIKMPKFKLPKFKSPEMDIRASLPHRDADLSGQIGGDFRGPKLDMDINMPDTKIKGGKLGTTDLDLEPKQPNINVSGPKLTAPKLDLNAPSLELDVDTPEAGLEGLEGNVKIPRVKKGMFGMKTPKLDIVSPSLEVSALEGDINVGSPDVNIGGKVKKGKFKMPKLHMSGPKIKGKKGGFDVSVPGADADANLKSPDFDVDIGGPEASLKEDPNIKAPKTKKALFGKIHFPDVEFDIKSSKFKSEGSLSSPKIEGEIASPDFDISSQNKKADIKSPGIDLSASGSGSLPDVSMEGPDIKLKKSRFKLPTFSMSGPKGSIDVPGSKMEADLKAPSANVSLDSPDIKGPGIKLSGPKIEMSSVNVSAPKISVPESELSLKGLTAKGDLDVSKDLKDPHMVLDAPTVSVKGFGEHFQIPKHGIKGPALQEVDGSVQVKLPKGDIDVSGRKITGGTGVPGLNVSMGASDLNIKGPTLHAPTLEVSGQELSASDLKLKGPKIKGDPNLSGIIQGPALSVDASDDATFKVPEGDLKMPKIHLSGPEMPGTDADLHVVLPKGNIDISGPKIQGSVGLPNLKSNVEAPDINLSGPKLKGDFNVDSGHEVPKIEVALPSLRMSSDKGQFKIPEGEVPRFGLPGTKIEGPDKVQGLQNEIPNIDISAKGHNLKDPTLKGDLACRVSAPVLDITTPGVKSSGGLQKMNIQDPVVEYQASQVPQSSDVNVKLPKVTGGFQIFGPKVTSEFKSLNAGAQCHVNVPQGNLKSPAGTVTFPKLKMPKFTSSGPELSGREVGVDVNFPKPDINIQAGKLDCDLEEQDTKLKKSKIKMPKFNFSRQKGKGDISVVSPEASITLSGSKGELKSSKASLGSTEGGLEETNISADLQGPALSPKVKSSTFDFSLFRSKKPRHRSSSLSDDRDVSPPTTPSGMLEAKGATASIEREKGKSKHSKLKFGTFGGLGSKTKGSYEVTFSDEDMGNIDSSGVLLASKKSRISSSSSNDSGTKGGVQLSNVELTVA</sequence>
<dbReference type="GO" id="GO:0005737">
    <property type="term" value="C:cytoplasm"/>
    <property type="evidence" value="ECO:0007669"/>
    <property type="project" value="TreeGrafter"/>
</dbReference>
<feature type="non-terminal residue" evidence="4">
    <location>
        <position position="1"/>
    </location>
</feature>
<evidence type="ECO:0008006" key="6">
    <source>
        <dbReference type="Google" id="ProtNLM"/>
    </source>
</evidence>
<feature type="region of interest" description="Disordered" evidence="3">
    <location>
        <begin position="719"/>
        <end position="740"/>
    </location>
</feature>
<protein>
    <recommendedName>
        <fullName evidence="6">AHNAK nucleoprotein</fullName>
    </recommendedName>
</protein>
<dbReference type="PANTHER" id="PTHR23348:SF37">
    <property type="entry name" value="PROTEIN AHNAK2"/>
    <property type="match status" value="1"/>
</dbReference>
<feature type="region of interest" description="Disordered" evidence="3">
    <location>
        <begin position="937"/>
        <end position="987"/>
    </location>
</feature>
<comment type="subcellular location">
    <subcellularLocation>
        <location evidence="1">Nucleus</location>
    </subcellularLocation>
</comment>
<evidence type="ECO:0000256" key="1">
    <source>
        <dbReference type="ARBA" id="ARBA00004123"/>
    </source>
</evidence>
<evidence type="ECO:0000313" key="4">
    <source>
        <dbReference type="EMBL" id="KAJ1108676.1"/>
    </source>
</evidence>
<feature type="region of interest" description="Disordered" evidence="3">
    <location>
        <begin position="1675"/>
        <end position="1702"/>
    </location>
</feature>
<feature type="non-terminal residue" evidence="4">
    <location>
        <position position="1702"/>
    </location>
</feature>
<comment type="caution">
    <text evidence="4">The sequence shown here is derived from an EMBL/GenBank/DDBJ whole genome shotgun (WGS) entry which is preliminary data.</text>
</comment>
<feature type="region of interest" description="Disordered" evidence="3">
    <location>
        <begin position="1593"/>
        <end position="1632"/>
    </location>
</feature>
<evidence type="ECO:0000313" key="5">
    <source>
        <dbReference type="Proteomes" id="UP001066276"/>
    </source>
</evidence>